<evidence type="ECO:0000313" key="2">
    <source>
        <dbReference type="EMBL" id="KAF9541649.1"/>
    </source>
</evidence>
<dbReference type="EMBL" id="JAAAXW010000160">
    <property type="protein sequence ID" value="KAF9541649.1"/>
    <property type="molecule type" value="Genomic_DNA"/>
</dbReference>
<sequence>MHFSTLFIYSIALGLITITTTLTIVSAQLSGACLGCFANYARTISPYCTHDVISPTFPKYYMDLNDKRCFCPLANNSDWLKPCIQPGTCTPQEVSNAYGNLFLKRRKACTFGIPTAYPRFPAPPAPAPLAPAPAAPAPAAPAPVLIAPPVAPRLIPTVTTSGPTATPSNSDSAAPALREASSTMVAGAALAVIIVSAVLLF</sequence>
<keyword evidence="1" id="KW-0812">Transmembrane</keyword>
<feature type="transmembrane region" description="Helical" evidence="1">
    <location>
        <begin position="6"/>
        <end position="25"/>
    </location>
</feature>
<dbReference type="Proteomes" id="UP000723463">
    <property type="component" value="Unassembled WGS sequence"/>
</dbReference>
<dbReference type="AlphaFoldDB" id="A0A9P6K1A7"/>
<name>A0A9P6K1A7_9FUNG</name>
<gene>
    <name evidence="2" type="ORF">EC957_002890</name>
</gene>
<reference evidence="2" key="1">
    <citation type="journal article" date="2020" name="Fungal Divers.">
        <title>Resolving the Mortierellaceae phylogeny through synthesis of multi-gene phylogenetics and phylogenomics.</title>
        <authorList>
            <person name="Vandepol N."/>
            <person name="Liber J."/>
            <person name="Desiro A."/>
            <person name="Na H."/>
            <person name="Kennedy M."/>
            <person name="Barry K."/>
            <person name="Grigoriev I.V."/>
            <person name="Miller A.N."/>
            <person name="O'Donnell K."/>
            <person name="Stajich J.E."/>
            <person name="Bonito G."/>
        </authorList>
    </citation>
    <scope>NUCLEOTIDE SEQUENCE</scope>
    <source>
        <strain evidence="2">NRRL 2591</strain>
    </source>
</reference>
<proteinExistence type="predicted"/>
<keyword evidence="3" id="KW-1185">Reference proteome</keyword>
<accession>A0A9P6K1A7</accession>
<organism evidence="2 3">
    <name type="scientific">Mortierella hygrophila</name>
    <dbReference type="NCBI Taxonomy" id="979708"/>
    <lineage>
        <taxon>Eukaryota</taxon>
        <taxon>Fungi</taxon>
        <taxon>Fungi incertae sedis</taxon>
        <taxon>Mucoromycota</taxon>
        <taxon>Mortierellomycotina</taxon>
        <taxon>Mortierellomycetes</taxon>
        <taxon>Mortierellales</taxon>
        <taxon>Mortierellaceae</taxon>
        <taxon>Mortierella</taxon>
    </lineage>
</organism>
<evidence type="ECO:0000256" key="1">
    <source>
        <dbReference type="SAM" id="Phobius"/>
    </source>
</evidence>
<keyword evidence="1" id="KW-1133">Transmembrane helix</keyword>
<protein>
    <submittedName>
        <fullName evidence="2">Uncharacterized protein</fullName>
    </submittedName>
</protein>
<evidence type="ECO:0000313" key="3">
    <source>
        <dbReference type="Proteomes" id="UP000723463"/>
    </source>
</evidence>
<keyword evidence="1" id="KW-0472">Membrane</keyword>
<comment type="caution">
    <text evidence="2">The sequence shown here is derived from an EMBL/GenBank/DDBJ whole genome shotgun (WGS) entry which is preliminary data.</text>
</comment>